<dbReference type="GO" id="GO:0006508">
    <property type="term" value="P:proteolysis"/>
    <property type="evidence" value="ECO:0007669"/>
    <property type="project" value="InterPro"/>
</dbReference>
<accession>A0A2G8LHK9</accession>
<gene>
    <name evidence="1" type="ORF">BSL78_03306</name>
</gene>
<dbReference type="InterPro" id="IPR001969">
    <property type="entry name" value="Aspartic_peptidase_AS"/>
</dbReference>
<dbReference type="CDD" id="cd00303">
    <property type="entry name" value="retropepsin_like"/>
    <property type="match status" value="1"/>
</dbReference>
<dbReference type="Proteomes" id="UP000230750">
    <property type="component" value="Unassembled WGS sequence"/>
</dbReference>
<comment type="caution">
    <text evidence="1">The sequence shown here is derived from an EMBL/GenBank/DDBJ whole genome shotgun (WGS) entry which is preliminary data.</text>
</comment>
<dbReference type="SUPFAM" id="SSF50630">
    <property type="entry name" value="Acid proteases"/>
    <property type="match status" value="1"/>
</dbReference>
<dbReference type="AlphaFoldDB" id="A0A2G8LHK9"/>
<protein>
    <submittedName>
        <fullName evidence="1">Uncharacterized protein</fullName>
    </submittedName>
</protein>
<organism evidence="1 2">
    <name type="scientific">Stichopus japonicus</name>
    <name type="common">Sea cucumber</name>
    <dbReference type="NCBI Taxonomy" id="307972"/>
    <lineage>
        <taxon>Eukaryota</taxon>
        <taxon>Metazoa</taxon>
        <taxon>Echinodermata</taxon>
        <taxon>Eleutherozoa</taxon>
        <taxon>Echinozoa</taxon>
        <taxon>Holothuroidea</taxon>
        <taxon>Aspidochirotacea</taxon>
        <taxon>Aspidochirotida</taxon>
        <taxon>Stichopodidae</taxon>
        <taxon>Apostichopus</taxon>
    </lineage>
</organism>
<dbReference type="PROSITE" id="PS00141">
    <property type="entry name" value="ASP_PROTEASE"/>
    <property type="match status" value="1"/>
</dbReference>
<sequence length="231" mass="25609">MVASPVIVGRSPTTTVRMHRVNFVATVDTGSDVTTMTEECFRRSFSGVPLEQLSWLTITAANGGELPYIGYFVADIHIDEFIIPWRGILVVRVSKDVPMLLGMNALKELPPDVNRPHATIEEELRRSRQVGHGEHSGALYPLHKEKKLKSFAGTEGQDVLGFIGCQAAIKLRKLERIEAVNFIIAHLEGCAPQRDTPSSYVVSCRPRKVAGYSQEIFRERRSLGGGLVRVV</sequence>
<evidence type="ECO:0000313" key="2">
    <source>
        <dbReference type="Proteomes" id="UP000230750"/>
    </source>
</evidence>
<dbReference type="Gene3D" id="2.40.70.10">
    <property type="entry name" value="Acid Proteases"/>
    <property type="match status" value="1"/>
</dbReference>
<evidence type="ECO:0000313" key="1">
    <source>
        <dbReference type="EMBL" id="PIK59734.1"/>
    </source>
</evidence>
<dbReference type="GO" id="GO:0004190">
    <property type="term" value="F:aspartic-type endopeptidase activity"/>
    <property type="evidence" value="ECO:0007669"/>
    <property type="project" value="InterPro"/>
</dbReference>
<dbReference type="OrthoDB" id="4369127at2759"/>
<reference evidence="1 2" key="1">
    <citation type="journal article" date="2017" name="PLoS Biol.">
        <title>The sea cucumber genome provides insights into morphological evolution and visceral regeneration.</title>
        <authorList>
            <person name="Zhang X."/>
            <person name="Sun L."/>
            <person name="Yuan J."/>
            <person name="Sun Y."/>
            <person name="Gao Y."/>
            <person name="Zhang L."/>
            <person name="Li S."/>
            <person name="Dai H."/>
            <person name="Hamel J.F."/>
            <person name="Liu C."/>
            <person name="Yu Y."/>
            <person name="Liu S."/>
            <person name="Lin W."/>
            <person name="Guo K."/>
            <person name="Jin S."/>
            <person name="Xu P."/>
            <person name="Storey K.B."/>
            <person name="Huan P."/>
            <person name="Zhang T."/>
            <person name="Zhou Y."/>
            <person name="Zhang J."/>
            <person name="Lin C."/>
            <person name="Li X."/>
            <person name="Xing L."/>
            <person name="Huo D."/>
            <person name="Sun M."/>
            <person name="Wang L."/>
            <person name="Mercier A."/>
            <person name="Li F."/>
            <person name="Yang H."/>
            <person name="Xiang J."/>
        </authorList>
    </citation>
    <scope>NUCLEOTIDE SEQUENCE [LARGE SCALE GENOMIC DNA]</scope>
    <source>
        <strain evidence="1">Shaxun</strain>
        <tissue evidence="1">Muscle</tissue>
    </source>
</reference>
<name>A0A2G8LHK9_STIJA</name>
<dbReference type="EMBL" id="MRZV01000074">
    <property type="protein sequence ID" value="PIK59734.1"/>
    <property type="molecule type" value="Genomic_DNA"/>
</dbReference>
<keyword evidence="2" id="KW-1185">Reference proteome</keyword>
<proteinExistence type="predicted"/>
<dbReference type="InterPro" id="IPR021109">
    <property type="entry name" value="Peptidase_aspartic_dom_sf"/>
</dbReference>